<keyword evidence="3" id="KW-0813">Transport</keyword>
<keyword evidence="9" id="KW-1185">Reference proteome</keyword>
<feature type="chain" id="PRO_5015563426" evidence="6">
    <location>
        <begin position="24"/>
        <end position="300"/>
    </location>
</feature>
<dbReference type="GO" id="GO:1901678">
    <property type="term" value="P:iron coordination entity transport"/>
    <property type="evidence" value="ECO:0007669"/>
    <property type="project" value="UniProtKB-ARBA"/>
</dbReference>
<dbReference type="GO" id="GO:0030288">
    <property type="term" value="C:outer membrane-bounded periplasmic space"/>
    <property type="evidence" value="ECO:0007669"/>
    <property type="project" value="TreeGrafter"/>
</dbReference>
<evidence type="ECO:0000313" key="8">
    <source>
        <dbReference type="EMBL" id="PTQ67567.1"/>
    </source>
</evidence>
<dbReference type="PANTHER" id="PTHR30532">
    <property type="entry name" value="IRON III DICITRATE-BINDING PERIPLASMIC PROTEIN"/>
    <property type="match status" value="1"/>
</dbReference>
<keyword evidence="4" id="KW-0410">Iron transport</keyword>
<comment type="caution">
    <text evidence="8">The sequence shown here is derived from an EMBL/GenBank/DDBJ whole genome shotgun (WGS) entry which is preliminary data.</text>
</comment>
<dbReference type="InterPro" id="IPR051313">
    <property type="entry name" value="Bact_iron-sidero_bind"/>
</dbReference>
<keyword evidence="4" id="KW-0408">Iron</keyword>
<dbReference type="RefSeq" id="WP_107817788.1">
    <property type="nucleotide sequence ID" value="NZ_QAOH01000018.1"/>
</dbReference>
<dbReference type="PROSITE" id="PS50983">
    <property type="entry name" value="FE_B12_PBP"/>
    <property type="match status" value="1"/>
</dbReference>
<name>A0A2T5H7N7_9RHOB</name>
<keyword evidence="4" id="KW-0406">Ion transport</keyword>
<evidence type="ECO:0000256" key="5">
    <source>
        <dbReference type="ARBA" id="ARBA00022729"/>
    </source>
</evidence>
<dbReference type="OrthoDB" id="63946at2"/>
<dbReference type="Gene3D" id="3.40.50.1980">
    <property type="entry name" value="Nitrogenase molybdenum iron protein domain"/>
    <property type="match status" value="2"/>
</dbReference>
<dbReference type="AlphaFoldDB" id="A0A2T5H7N7"/>
<dbReference type="PANTHER" id="PTHR30532:SF28">
    <property type="entry name" value="PETROBACTIN-BINDING PROTEIN YCLQ"/>
    <property type="match status" value="1"/>
</dbReference>
<evidence type="ECO:0000256" key="3">
    <source>
        <dbReference type="ARBA" id="ARBA00022448"/>
    </source>
</evidence>
<evidence type="ECO:0000259" key="7">
    <source>
        <dbReference type="PROSITE" id="PS50983"/>
    </source>
</evidence>
<dbReference type="SUPFAM" id="SSF53807">
    <property type="entry name" value="Helical backbone' metal receptor"/>
    <property type="match status" value="1"/>
</dbReference>
<evidence type="ECO:0000256" key="4">
    <source>
        <dbReference type="ARBA" id="ARBA00022496"/>
    </source>
</evidence>
<dbReference type="InterPro" id="IPR033870">
    <property type="entry name" value="FatB"/>
</dbReference>
<evidence type="ECO:0000256" key="2">
    <source>
        <dbReference type="ARBA" id="ARBA00008814"/>
    </source>
</evidence>
<organism evidence="8 9">
    <name type="scientific">Celeribacter persicus</name>
    <dbReference type="NCBI Taxonomy" id="1651082"/>
    <lineage>
        <taxon>Bacteria</taxon>
        <taxon>Pseudomonadati</taxon>
        <taxon>Pseudomonadota</taxon>
        <taxon>Alphaproteobacteria</taxon>
        <taxon>Rhodobacterales</taxon>
        <taxon>Roseobacteraceae</taxon>
        <taxon>Celeribacter</taxon>
    </lineage>
</organism>
<proteinExistence type="inferred from homology"/>
<dbReference type="EMBL" id="QAOH01000018">
    <property type="protein sequence ID" value="PTQ67567.1"/>
    <property type="molecule type" value="Genomic_DNA"/>
</dbReference>
<gene>
    <name evidence="8" type="ORF">C8N42_11860</name>
</gene>
<feature type="signal peptide" evidence="6">
    <location>
        <begin position="1"/>
        <end position="23"/>
    </location>
</feature>
<sequence length="300" mass="31313">MSRTLLKAALLTVMTTAATLANAEDITIDTATGPTTVPHAPKSVAVYDMGALDMLDALGVEGISATSDTFLPYLSEYQSDIGTLFEPDFEALNALSPDLVIAGGRSSTQVEALSKLAPTIDMTMWGDNLLDQTRARLATYGELFDKQDEAAALTAKLDEEIAATEAAVQGKGTALILLTNGGKVSAYGAGGRFGWIHSEIGLPEVIDGLEDTAHGESVSFEFIRETDPDWILVLDRVAAIGGEGESAQATLDNAIIADTKAAKAGHIVYLNAGGIYIAGGGIQSTLETLDIIKTAFGDNS</sequence>
<evidence type="ECO:0000313" key="9">
    <source>
        <dbReference type="Proteomes" id="UP000244077"/>
    </source>
</evidence>
<dbReference type="InterPro" id="IPR002491">
    <property type="entry name" value="ABC_transptr_periplasmic_BD"/>
</dbReference>
<accession>A0A2T5H7N7</accession>
<evidence type="ECO:0000256" key="6">
    <source>
        <dbReference type="SAM" id="SignalP"/>
    </source>
</evidence>
<dbReference type="CDD" id="cd01140">
    <property type="entry name" value="FatB"/>
    <property type="match status" value="1"/>
</dbReference>
<reference evidence="8 9" key="1">
    <citation type="submission" date="2018-04" db="EMBL/GenBank/DDBJ databases">
        <title>Genomic Encyclopedia of Archaeal and Bacterial Type Strains, Phase II (KMG-II): from individual species to whole genera.</title>
        <authorList>
            <person name="Goeker M."/>
        </authorList>
    </citation>
    <scope>NUCLEOTIDE SEQUENCE [LARGE SCALE GENOMIC DNA]</scope>
    <source>
        <strain evidence="8 9">DSM 100434</strain>
    </source>
</reference>
<feature type="domain" description="Fe/B12 periplasmic-binding" evidence="7">
    <location>
        <begin position="43"/>
        <end position="300"/>
    </location>
</feature>
<dbReference type="Pfam" id="PF01497">
    <property type="entry name" value="Peripla_BP_2"/>
    <property type="match status" value="1"/>
</dbReference>
<keyword evidence="5 6" id="KW-0732">Signal</keyword>
<comment type="similarity">
    <text evidence="2">Belongs to the bacterial solute-binding protein 8 family.</text>
</comment>
<comment type="subcellular location">
    <subcellularLocation>
        <location evidence="1">Cell envelope</location>
    </subcellularLocation>
</comment>
<protein>
    <submittedName>
        <fullName evidence="8">Iron complex transport system substrate-binding protein</fullName>
    </submittedName>
</protein>
<evidence type="ECO:0000256" key="1">
    <source>
        <dbReference type="ARBA" id="ARBA00004196"/>
    </source>
</evidence>
<dbReference type="Proteomes" id="UP000244077">
    <property type="component" value="Unassembled WGS sequence"/>
</dbReference>